<dbReference type="NCBIfam" id="NF047331">
    <property type="entry name" value="phage_HTJ"/>
    <property type="match status" value="1"/>
</dbReference>
<dbReference type="EMBL" id="JAZHBM010000001">
    <property type="protein sequence ID" value="MEF3081871.1"/>
    <property type="molecule type" value="Genomic_DNA"/>
</dbReference>
<proteinExistence type="predicted"/>
<sequence>MAYTRADLQQLETAIKSGTLSVQYGERRVQYQNLSELRAARREILAEIEAGERPRRARRIIRMTQTGQGFF</sequence>
<evidence type="ECO:0008006" key="3">
    <source>
        <dbReference type="Google" id="ProtNLM"/>
    </source>
</evidence>
<gene>
    <name evidence="1" type="ORF">V3391_06545</name>
</gene>
<dbReference type="Proteomes" id="UP001358324">
    <property type="component" value="Unassembled WGS sequence"/>
</dbReference>
<dbReference type="RefSeq" id="WP_332077585.1">
    <property type="nucleotide sequence ID" value="NZ_JAZHBM010000001.1"/>
</dbReference>
<keyword evidence="2" id="KW-1185">Reference proteome</keyword>
<name>A0ABU7WD44_9GAMM</name>
<evidence type="ECO:0000313" key="1">
    <source>
        <dbReference type="EMBL" id="MEF3081871.1"/>
    </source>
</evidence>
<reference evidence="1 2" key="1">
    <citation type="submission" date="2024-01" db="EMBL/GenBank/DDBJ databases">
        <title>Novel species of the genus Luteimonas isolated from rivers.</title>
        <authorList>
            <person name="Lu H."/>
        </authorList>
    </citation>
    <scope>NUCLEOTIDE SEQUENCE [LARGE SCALE GENOMIC DNA]</scope>
    <source>
        <strain evidence="1 2">SMYT11W</strain>
    </source>
</reference>
<evidence type="ECO:0000313" key="2">
    <source>
        <dbReference type="Proteomes" id="UP001358324"/>
    </source>
</evidence>
<comment type="caution">
    <text evidence="1">The sequence shown here is derived from an EMBL/GenBank/DDBJ whole genome shotgun (WGS) entry which is preliminary data.</text>
</comment>
<organism evidence="1 2">
    <name type="scientific">Luteimonas flava</name>
    <dbReference type="NCBI Taxonomy" id="3115822"/>
    <lineage>
        <taxon>Bacteria</taxon>
        <taxon>Pseudomonadati</taxon>
        <taxon>Pseudomonadota</taxon>
        <taxon>Gammaproteobacteria</taxon>
        <taxon>Lysobacterales</taxon>
        <taxon>Lysobacteraceae</taxon>
        <taxon>Luteimonas</taxon>
    </lineage>
</organism>
<accession>A0ABU7WD44</accession>
<protein>
    <recommendedName>
        <fullName evidence="3">Primosomal replication protein PriB/PriC domain protein</fullName>
    </recommendedName>
</protein>